<dbReference type="PANTHER" id="PTHR43546:SF4">
    <property type="entry name" value="UPF0282 PROTEIN MJ1629"/>
    <property type="match status" value="1"/>
</dbReference>
<protein>
    <submittedName>
        <fullName evidence="1">Uncharacterized protein</fullName>
    </submittedName>
</protein>
<dbReference type="InterPro" id="IPR050114">
    <property type="entry name" value="UPF0173_UPF0282_UlaG_hydrolase"/>
</dbReference>
<proteinExistence type="inferred from homology"/>
<dbReference type="SUPFAM" id="SSF56281">
    <property type="entry name" value="Metallo-hydrolase/oxidoreductase"/>
    <property type="match status" value="1"/>
</dbReference>
<evidence type="ECO:0000313" key="1">
    <source>
        <dbReference type="EMBL" id="HEC78104.1"/>
    </source>
</evidence>
<dbReference type="Gene3D" id="3.60.15.10">
    <property type="entry name" value="Ribonuclease Z/Hydroxyacylglutathione hydrolase-like"/>
    <property type="match status" value="1"/>
</dbReference>
<organism evidence="1 2">
    <name type="scientific">candidate division WOR-3 bacterium</name>
    <dbReference type="NCBI Taxonomy" id="2052148"/>
    <lineage>
        <taxon>Bacteria</taxon>
        <taxon>Bacteria division WOR-3</taxon>
    </lineage>
</organism>
<dbReference type="InterPro" id="IPR014426">
    <property type="entry name" value="UPF0282_hydrls"/>
</dbReference>
<dbReference type="InterPro" id="IPR036866">
    <property type="entry name" value="RibonucZ/Hydroxyglut_hydro"/>
</dbReference>
<dbReference type="AlphaFoldDB" id="A0A9C9ELD8"/>
<comment type="caution">
    <text evidence="1">The sequence shown here is derived from an EMBL/GenBank/DDBJ whole genome shotgun (WGS) entry which is preliminary data.</text>
</comment>
<dbReference type="NCBIfam" id="NF003287">
    <property type="entry name" value="PRK04286.1-1"/>
    <property type="match status" value="1"/>
</dbReference>
<sequence>MKILPVAFESFGVRSMATYVETEDVRIFIDPGVSVSPDRYSLPPHRLELDRRREMVEAIKHWTGVSDVIIITHYHYDHHNPDEESIYAGKEIFLKHPREFINHSQKERATVLLGMIESCAKAINIADARTFNFGNTKIIFSEPVFHGLSNRLGYVVEVYIEEKEKFIYTSDVQGPLNDEAVNFIVERSPDTIILDGPATYLLGSHYKKSDIALALKNIKKIIEQTSVKKLIIDHHLLRDINWSEYLVSIKNFSKRVTVCSAAAYLGKKEELLEARRKELYNGITCE</sequence>
<reference evidence="1" key="1">
    <citation type="journal article" date="2020" name="mSystems">
        <title>Genome- and Community-Level Interaction Insights into Carbon Utilization and Element Cycling Functions of Hydrothermarchaeota in Hydrothermal Sediment.</title>
        <authorList>
            <person name="Zhou Z."/>
            <person name="Liu Y."/>
            <person name="Xu W."/>
            <person name="Pan J."/>
            <person name="Luo Z.H."/>
            <person name="Li M."/>
        </authorList>
    </citation>
    <scope>NUCLEOTIDE SEQUENCE</scope>
    <source>
        <strain evidence="1">HyVt-388</strain>
    </source>
</reference>
<accession>A0A9C9ELD8</accession>
<dbReference type="PANTHER" id="PTHR43546">
    <property type="entry name" value="UPF0173 METAL-DEPENDENT HYDROLASE MJ1163-RELATED"/>
    <property type="match status" value="1"/>
</dbReference>
<dbReference type="Proteomes" id="UP000885826">
    <property type="component" value="Unassembled WGS sequence"/>
</dbReference>
<gene>
    <name evidence="1" type="ORF">ENI34_03055</name>
</gene>
<dbReference type="EMBL" id="DRIG01000032">
    <property type="protein sequence ID" value="HEC78104.1"/>
    <property type="molecule type" value="Genomic_DNA"/>
</dbReference>
<evidence type="ECO:0000313" key="2">
    <source>
        <dbReference type="Proteomes" id="UP000885826"/>
    </source>
</evidence>
<name>A0A9C9ELD8_UNCW3</name>
<dbReference type="PIRSF" id="PIRSF004944">
    <property type="entry name" value="UCP004944_hydrls"/>
    <property type="match status" value="1"/>
</dbReference>
<dbReference type="HAMAP" id="MF_01406">
    <property type="entry name" value="UPF0282"/>
    <property type="match status" value="1"/>
</dbReference>